<dbReference type="AlphaFoldDB" id="A0A6A5WFF8"/>
<evidence type="ECO:0000313" key="3">
    <source>
        <dbReference type="Proteomes" id="UP000799779"/>
    </source>
</evidence>
<feature type="region of interest" description="Disordered" evidence="1">
    <location>
        <begin position="448"/>
        <end position="478"/>
    </location>
</feature>
<accession>A0A6A5WFF8</accession>
<name>A0A6A5WFF8_9PLEO</name>
<feature type="region of interest" description="Disordered" evidence="1">
    <location>
        <begin position="67"/>
        <end position="97"/>
    </location>
</feature>
<protein>
    <submittedName>
        <fullName evidence="2">Uncharacterized protein</fullName>
    </submittedName>
</protein>
<feature type="compositionally biased region" description="Low complexity" evidence="1">
    <location>
        <begin position="67"/>
        <end position="95"/>
    </location>
</feature>
<sequence length="533" mass="54843">MGTKKRKEHLKDPGKDYPLLRTNTRWTKKGRSTKKGKTRANLCLTCSHPPSTILSLTLKEGLSCQSQPSSSSVSSSSSLSSSSQSSSSSSSSSSSVGVGHGGCVTVLDGMVLRVVGGSLVVSIDGEGLAVGVGCGVLVGRGGVGVRVGFGVRVGVGLADDDSVCFEVGTASVDFDATGDVRLVDDTGAVDLFVDTGGSTLVEDFDGVGLDVGLNEVEGLKVGPIGVGHDDTGGVRFVEEIGTGLDVGIVGLNVEERTRGRGTRVEFKDGILLLSKEKDGSGGLVDLIVDLVIDGIGGLVGRVDGIEIFREGSGSDKLLGRRVGLVNVGIGGLVGRTDGSEASNDGTLFDVIVGLIVGLVRVRGGSPFDIVILIERETEIGGRGVGRRGVGNVRPDLETPRDGIGTGIGGGLAVVNGTAGGFTEGMDSDVGGSDIGVDSLIEAEGVGKGWRPKVEAPPPNERLTAADRETERSGTPEGDKWLVFAASEDPRKPRRRSAVSNIILKGPSILYTTEVKLGSQITHFQTKTIRSVPL</sequence>
<feature type="region of interest" description="Disordered" evidence="1">
    <location>
        <begin position="1"/>
        <end position="40"/>
    </location>
</feature>
<evidence type="ECO:0000256" key="1">
    <source>
        <dbReference type="SAM" id="MobiDB-lite"/>
    </source>
</evidence>
<proteinExistence type="predicted"/>
<gene>
    <name evidence="2" type="ORF">P154DRAFT_534704</name>
</gene>
<evidence type="ECO:0000313" key="2">
    <source>
        <dbReference type="EMBL" id="KAF2000352.1"/>
    </source>
</evidence>
<reference evidence="2" key="1">
    <citation type="journal article" date="2020" name="Stud. Mycol.">
        <title>101 Dothideomycetes genomes: a test case for predicting lifestyles and emergence of pathogens.</title>
        <authorList>
            <person name="Haridas S."/>
            <person name="Albert R."/>
            <person name="Binder M."/>
            <person name="Bloem J."/>
            <person name="Labutti K."/>
            <person name="Salamov A."/>
            <person name="Andreopoulos B."/>
            <person name="Baker S."/>
            <person name="Barry K."/>
            <person name="Bills G."/>
            <person name="Bluhm B."/>
            <person name="Cannon C."/>
            <person name="Castanera R."/>
            <person name="Culley D."/>
            <person name="Daum C."/>
            <person name="Ezra D."/>
            <person name="Gonzalez J."/>
            <person name="Henrissat B."/>
            <person name="Kuo A."/>
            <person name="Liang C."/>
            <person name="Lipzen A."/>
            <person name="Lutzoni F."/>
            <person name="Magnuson J."/>
            <person name="Mondo S."/>
            <person name="Nolan M."/>
            <person name="Ohm R."/>
            <person name="Pangilinan J."/>
            <person name="Park H.-J."/>
            <person name="Ramirez L."/>
            <person name="Alfaro M."/>
            <person name="Sun H."/>
            <person name="Tritt A."/>
            <person name="Yoshinaga Y."/>
            <person name="Zwiers L.-H."/>
            <person name="Turgeon B."/>
            <person name="Goodwin S."/>
            <person name="Spatafora J."/>
            <person name="Crous P."/>
            <person name="Grigoriev I."/>
        </authorList>
    </citation>
    <scope>NUCLEOTIDE SEQUENCE</scope>
    <source>
        <strain evidence="2">CBS 123094</strain>
    </source>
</reference>
<feature type="compositionally biased region" description="Basic and acidic residues" evidence="1">
    <location>
        <begin position="463"/>
        <end position="478"/>
    </location>
</feature>
<organism evidence="2 3">
    <name type="scientific">Amniculicola lignicola CBS 123094</name>
    <dbReference type="NCBI Taxonomy" id="1392246"/>
    <lineage>
        <taxon>Eukaryota</taxon>
        <taxon>Fungi</taxon>
        <taxon>Dikarya</taxon>
        <taxon>Ascomycota</taxon>
        <taxon>Pezizomycotina</taxon>
        <taxon>Dothideomycetes</taxon>
        <taxon>Pleosporomycetidae</taxon>
        <taxon>Pleosporales</taxon>
        <taxon>Amniculicolaceae</taxon>
        <taxon>Amniculicola</taxon>
    </lineage>
</organism>
<keyword evidence="3" id="KW-1185">Reference proteome</keyword>
<feature type="compositionally biased region" description="Basic residues" evidence="1">
    <location>
        <begin position="26"/>
        <end position="38"/>
    </location>
</feature>
<dbReference type="Proteomes" id="UP000799779">
    <property type="component" value="Unassembled WGS sequence"/>
</dbReference>
<dbReference type="EMBL" id="ML977589">
    <property type="protein sequence ID" value="KAF2000352.1"/>
    <property type="molecule type" value="Genomic_DNA"/>
</dbReference>